<dbReference type="GeneID" id="72062682"/>
<reference evidence="1" key="1">
    <citation type="submission" date="2021-11" db="EMBL/GenBank/DDBJ databases">
        <title>Purpureocillium_takamizusanense_genome.</title>
        <authorList>
            <person name="Nguyen N.-H."/>
        </authorList>
    </citation>
    <scope>NUCLEOTIDE SEQUENCE</scope>
    <source>
        <strain evidence="1">PT3</strain>
    </source>
</reference>
<evidence type="ECO:0000313" key="1">
    <source>
        <dbReference type="EMBL" id="UNI14037.1"/>
    </source>
</evidence>
<sequence length="133" mass="15248">MVNSVLDLLTRGMPADTARDMIRTASGHLNGIYDACGPSVEANVRVAFLNRRLYRLCTDDRVFVTFVPLVHWQTAEVIPRFPGSILELLCMTDADLVRALECLGERPREENWNRAQKLRRLGRRWIAGFDYLI</sequence>
<accession>A0A9Q8Q771</accession>
<keyword evidence="2" id="KW-1185">Reference proteome</keyword>
<gene>
    <name evidence="1" type="ORF">JDV02_000717</name>
</gene>
<evidence type="ECO:0000313" key="2">
    <source>
        <dbReference type="Proteomes" id="UP000829364"/>
    </source>
</evidence>
<protein>
    <submittedName>
        <fullName evidence="1">Uncharacterized protein</fullName>
    </submittedName>
</protein>
<dbReference type="Proteomes" id="UP000829364">
    <property type="component" value="Chromosome 1"/>
</dbReference>
<organism evidence="1 2">
    <name type="scientific">Purpureocillium takamizusanense</name>
    <dbReference type="NCBI Taxonomy" id="2060973"/>
    <lineage>
        <taxon>Eukaryota</taxon>
        <taxon>Fungi</taxon>
        <taxon>Dikarya</taxon>
        <taxon>Ascomycota</taxon>
        <taxon>Pezizomycotina</taxon>
        <taxon>Sordariomycetes</taxon>
        <taxon>Hypocreomycetidae</taxon>
        <taxon>Hypocreales</taxon>
        <taxon>Ophiocordycipitaceae</taxon>
        <taxon>Purpureocillium</taxon>
    </lineage>
</organism>
<dbReference type="KEGG" id="ptkz:JDV02_000717"/>
<dbReference type="EMBL" id="CP086354">
    <property type="protein sequence ID" value="UNI14037.1"/>
    <property type="molecule type" value="Genomic_DNA"/>
</dbReference>
<name>A0A9Q8Q771_9HYPO</name>
<dbReference type="AlphaFoldDB" id="A0A9Q8Q771"/>
<proteinExistence type="predicted"/>
<dbReference type="RefSeq" id="XP_047837518.1">
    <property type="nucleotide sequence ID" value="XM_047981558.1"/>
</dbReference>
<dbReference type="OrthoDB" id="4156665at2759"/>